<protein>
    <submittedName>
        <fullName evidence="1">Uncharacterized protein</fullName>
    </submittedName>
</protein>
<dbReference type="OrthoDB" id="3066350at2759"/>
<feature type="non-terminal residue" evidence="1">
    <location>
        <position position="1"/>
    </location>
</feature>
<dbReference type="Proteomes" id="UP000297245">
    <property type="component" value="Unassembled WGS sequence"/>
</dbReference>
<evidence type="ECO:0000313" key="1">
    <source>
        <dbReference type="EMBL" id="THU86881.1"/>
    </source>
</evidence>
<proteinExistence type="predicted"/>
<feature type="non-terminal residue" evidence="1">
    <location>
        <position position="112"/>
    </location>
</feature>
<accession>A0A4S8LDP8</accession>
<name>A0A4S8LDP8_DENBC</name>
<keyword evidence="2" id="KW-1185">Reference proteome</keyword>
<reference evidence="1 2" key="1">
    <citation type="journal article" date="2019" name="Nat. Ecol. Evol.">
        <title>Megaphylogeny resolves global patterns of mushroom evolution.</title>
        <authorList>
            <person name="Varga T."/>
            <person name="Krizsan K."/>
            <person name="Foldi C."/>
            <person name="Dima B."/>
            <person name="Sanchez-Garcia M."/>
            <person name="Sanchez-Ramirez S."/>
            <person name="Szollosi G.J."/>
            <person name="Szarkandi J.G."/>
            <person name="Papp V."/>
            <person name="Albert L."/>
            <person name="Andreopoulos W."/>
            <person name="Angelini C."/>
            <person name="Antonin V."/>
            <person name="Barry K.W."/>
            <person name="Bougher N.L."/>
            <person name="Buchanan P."/>
            <person name="Buyck B."/>
            <person name="Bense V."/>
            <person name="Catcheside P."/>
            <person name="Chovatia M."/>
            <person name="Cooper J."/>
            <person name="Damon W."/>
            <person name="Desjardin D."/>
            <person name="Finy P."/>
            <person name="Geml J."/>
            <person name="Haridas S."/>
            <person name="Hughes K."/>
            <person name="Justo A."/>
            <person name="Karasinski D."/>
            <person name="Kautmanova I."/>
            <person name="Kiss B."/>
            <person name="Kocsube S."/>
            <person name="Kotiranta H."/>
            <person name="LaButti K.M."/>
            <person name="Lechner B.E."/>
            <person name="Liimatainen K."/>
            <person name="Lipzen A."/>
            <person name="Lukacs Z."/>
            <person name="Mihaltcheva S."/>
            <person name="Morgado L.N."/>
            <person name="Niskanen T."/>
            <person name="Noordeloos M.E."/>
            <person name="Ohm R.A."/>
            <person name="Ortiz-Santana B."/>
            <person name="Ovrebo C."/>
            <person name="Racz N."/>
            <person name="Riley R."/>
            <person name="Savchenko A."/>
            <person name="Shiryaev A."/>
            <person name="Soop K."/>
            <person name="Spirin V."/>
            <person name="Szebenyi C."/>
            <person name="Tomsovsky M."/>
            <person name="Tulloss R.E."/>
            <person name="Uehling J."/>
            <person name="Grigoriev I.V."/>
            <person name="Vagvolgyi C."/>
            <person name="Papp T."/>
            <person name="Martin F.M."/>
            <person name="Miettinen O."/>
            <person name="Hibbett D.S."/>
            <person name="Nagy L.G."/>
        </authorList>
    </citation>
    <scope>NUCLEOTIDE SEQUENCE [LARGE SCALE GENOMIC DNA]</scope>
    <source>
        <strain evidence="1 2">CBS 962.96</strain>
    </source>
</reference>
<evidence type="ECO:0000313" key="2">
    <source>
        <dbReference type="Proteomes" id="UP000297245"/>
    </source>
</evidence>
<dbReference type="AlphaFoldDB" id="A0A4S8LDP8"/>
<dbReference type="EMBL" id="ML179474">
    <property type="protein sequence ID" value="THU86881.1"/>
    <property type="molecule type" value="Genomic_DNA"/>
</dbReference>
<gene>
    <name evidence="1" type="ORF">K435DRAFT_563020</name>
</gene>
<organism evidence="1 2">
    <name type="scientific">Dendrothele bispora (strain CBS 962.96)</name>
    <dbReference type="NCBI Taxonomy" id="1314807"/>
    <lineage>
        <taxon>Eukaryota</taxon>
        <taxon>Fungi</taxon>
        <taxon>Dikarya</taxon>
        <taxon>Basidiomycota</taxon>
        <taxon>Agaricomycotina</taxon>
        <taxon>Agaricomycetes</taxon>
        <taxon>Agaricomycetidae</taxon>
        <taxon>Agaricales</taxon>
        <taxon>Agaricales incertae sedis</taxon>
        <taxon>Dendrothele</taxon>
    </lineage>
</organism>
<sequence>YTNEKLPSAKTRPGAVGDWIARARNPDWRPPAKDEIHYRQQFKTWYNAIQPDWRTLEDSEGYKWIRADSDGTRDWSDLSRSGQNGVMNVVAALFFWYSIISDTPVDKFREQQ</sequence>